<protein>
    <submittedName>
        <fullName evidence="1">Uncharacterized protein</fullName>
    </submittedName>
</protein>
<proteinExistence type="predicted"/>
<dbReference type="EMBL" id="KK785270">
    <property type="protein sequence ID" value="KDO45160.1"/>
    <property type="molecule type" value="Genomic_DNA"/>
</dbReference>
<evidence type="ECO:0000313" key="2">
    <source>
        <dbReference type="Proteomes" id="UP000027120"/>
    </source>
</evidence>
<dbReference type="AlphaFoldDB" id="A0A067DUC7"/>
<gene>
    <name evidence="1" type="ORF">CISIN_1g0012923mg</name>
</gene>
<organism evidence="1 2">
    <name type="scientific">Citrus sinensis</name>
    <name type="common">Sweet orange</name>
    <name type="synonym">Citrus aurantium var. sinensis</name>
    <dbReference type="NCBI Taxonomy" id="2711"/>
    <lineage>
        <taxon>Eukaryota</taxon>
        <taxon>Viridiplantae</taxon>
        <taxon>Streptophyta</taxon>
        <taxon>Embryophyta</taxon>
        <taxon>Tracheophyta</taxon>
        <taxon>Spermatophyta</taxon>
        <taxon>Magnoliopsida</taxon>
        <taxon>eudicotyledons</taxon>
        <taxon>Gunneridae</taxon>
        <taxon>Pentapetalae</taxon>
        <taxon>rosids</taxon>
        <taxon>malvids</taxon>
        <taxon>Sapindales</taxon>
        <taxon>Rutaceae</taxon>
        <taxon>Aurantioideae</taxon>
        <taxon>Citrus</taxon>
    </lineage>
</organism>
<sequence length="56" mass="6654">MQEPFHSIPLVWIIQEDSLANRLPVYVERGFQNLLSYWKSVFSRVNVIVFPDYTLP</sequence>
<keyword evidence="2" id="KW-1185">Reference proteome</keyword>
<accession>A0A067DUC7</accession>
<feature type="non-terminal residue" evidence="1">
    <location>
        <position position="56"/>
    </location>
</feature>
<reference evidence="1 2" key="1">
    <citation type="submission" date="2014-04" db="EMBL/GenBank/DDBJ databases">
        <authorList>
            <consortium name="International Citrus Genome Consortium"/>
            <person name="Gmitter F."/>
            <person name="Chen C."/>
            <person name="Farmerie W."/>
            <person name="Harkins T."/>
            <person name="Desany B."/>
            <person name="Mohiuddin M."/>
            <person name="Kodira C."/>
            <person name="Borodovsky M."/>
            <person name="Lomsadze A."/>
            <person name="Burns P."/>
            <person name="Jenkins J."/>
            <person name="Prochnik S."/>
            <person name="Shu S."/>
            <person name="Chapman J."/>
            <person name="Pitluck S."/>
            <person name="Schmutz J."/>
            <person name="Rokhsar D."/>
        </authorList>
    </citation>
    <scope>NUCLEOTIDE SEQUENCE</scope>
</reference>
<dbReference type="PANTHER" id="PTHR46635">
    <property type="entry name" value="GLYCOSYL TRANSFERASE FAMILY 1 PROTEIN"/>
    <property type="match status" value="1"/>
</dbReference>
<dbReference type="PANTHER" id="PTHR46635:SF2">
    <property type="entry name" value="GLYCOSYL TRANSFERASE FAMILY 1 DOMAIN-CONTAINING PROTEIN"/>
    <property type="match status" value="1"/>
</dbReference>
<name>A0A067DUC7_CITSI</name>
<evidence type="ECO:0000313" key="1">
    <source>
        <dbReference type="EMBL" id="KDO45160.1"/>
    </source>
</evidence>
<dbReference type="Proteomes" id="UP000027120">
    <property type="component" value="Unassembled WGS sequence"/>
</dbReference>